<sequence length="382" mass="44113">MELNGQPPRKRKKPVIVAILAMHDDGKPFRGNSQNFVDLIETGLKHGVHMYVITPRDFQLKRRSVPAYAYDRATNTWVRQHIPRPVVIYNRLPYRKDEESPEVQEILKKCMEHPHVRIFNPSFFNKWQLFEWLRKSQTTRSFIPHTVQWGRQVRLLPLFAKSPLIYLKPESGKAGAGIMQLRRLKKARQPYVLNIQSGKAAKTYRFRSIKRLKHKLHTLIGKERYIVQQGILLSHHEKRPFDLRVLVQKNGRGVWSLTGIGARIAGSKSITTHVPRGGSIDDPKKLLSAVFGPEEAERILRRVRIAALSIARQIESGSQSALGEMSMDIGVDAKGQLWFFEANSKPMRFDEPHIREKSLVNIVLYCKYLANRPKRKKKDRGA</sequence>
<accession>A0A916VHV9</accession>
<dbReference type="EMBL" id="BMAQ01000021">
    <property type="protein sequence ID" value="GFR38660.1"/>
    <property type="molecule type" value="Genomic_DNA"/>
</dbReference>
<reference evidence="1" key="1">
    <citation type="submission" date="2020-08" db="EMBL/GenBank/DDBJ databases">
        <authorList>
            <person name="Uke A."/>
            <person name="Chhe C."/>
            <person name="Baramee S."/>
            <person name="Kosugi A."/>
        </authorList>
    </citation>
    <scope>NUCLEOTIDE SEQUENCE</scope>
    <source>
        <strain evidence="1">DA-C8</strain>
    </source>
</reference>
<evidence type="ECO:0000313" key="1">
    <source>
        <dbReference type="EMBL" id="GFR38660.1"/>
    </source>
</evidence>
<dbReference type="SUPFAM" id="SSF56059">
    <property type="entry name" value="Glutathione synthetase ATP-binding domain-like"/>
    <property type="match status" value="1"/>
</dbReference>
<evidence type="ECO:0000313" key="2">
    <source>
        <dbReference type="Proteomes" id="UP000654993"/>
    </source>
</evidence>
<reference evidence="1" key="2">
    <citation type="journal article" date="2021" name="Data Brief">
        <title>Draft genome sequence data of the facultative, thermophilic, xylanolytic bacterium Paenibacillus sp. strain DA-C8.</title>
        <authorList>
            <person name="Chhe C."/>
            <person name="Uke A."/>
            <person name="Baramee S."/>
            <person name="Ungkulpasvich U."/>
            <person name="Tachaapaikoon C."/>
            <person name="Pason P."/>
            <person name="Waeonukul R."/>
            <person name="Ratanakhanokchai K."/>
            <person name="Kosugi A."/>
        </authorList>
    </citation>
    <scope>NUCLEOTIDE SEQUENCE</scope>
    <source>
        <strain evidence="1">DA-C8</strain>
    </source>
</reference>
<dbReference type="AlphaFoldDB" id="A0A916VHV9"/>
<gene>
    <name evidence="1" type="primary">yheD</name>
    <name evidence="1" type="ORF">PRECH8_19560</name>
</gene>
<dbReference type="Pfam" id="PF14398">
    <property type="entry name" value="ATPgrasp_YheCD"/>
    <property type="match status" value="1"/>
</dbReference>
<dbReference type="Proteomes" id="UP000654993">
    <property type="component" value="Unassembled WGS sequence"/>
</dbReference>
<proteinExistence type="predicted"/>
<dbReference type="RefSeq" id="WP_200966891.1">
    <property type="nucleotide sequence ID" value="NZ_BMAQ01000021.1"/>
</dbReference>
<dbReference type="InterPro" id="IPR026838">
    <property type="entry name" value="YheC/D"/>
</dbReference>
<keyword evidence="2" id="KW-1185">Reference proteome</keyword>
<name>A0A916VHV9_9BACL</name>
<comment type="caution">
    <text evidence="1">The sequence shown here is derived from an EMBL/GenBank/DDBJ whole genome shotgun (WGS) entry which is preliminary data.</text>
</comment>
<protein>
    <submittedName>
        <fullName evidence="1">Endospore coat-associated protein YheD</fullName>
    </submittedName>
</protein>
<organism evidence="1 2">
    <name type="scientific">Insulibacter thermoxylanivorax</name>
    <dbReference type="NCBI Taxonomy" id="2749268"/>
    <lineage>
        <taxon>Bacteria</taxon>
        <taxon>Bacillati</taxon>
        <taxon>Bacillota</taxon>
        <taxon>Bacilli</taxon>
        <taxon>Bacillales</taxon>
        <taxon>Paenibacillaceae</taxon>
        <taxon>Insulibacter</taxon>
    </lineage>
</organism>